<evidence type="ECO:0000256" key="3">
    <source>
        <dbReference type="ARBA" id="ARBA00008715"/>
    </source>
</evidence>
<protein>
    <recommendedName>
        <fullName evidence="10">Alpha-1,3-glucosyltransferase</fullName>
        <ecNumber evidence="10">2.4.1.-</ecNumber>
    </recommendedName>
</protein>
<evidence type="ECO:0000256" key="7">
    <source>
        <dbReference type="ARBA" id="ARBA00022824"/>
    </source>
</evidence>
<feature type="transmembrane region" description="Helical" evidence="10">
    <location>
        <begin position="119"/>
        <end position="138"/>
    </location>
</feature>
<evidence type="ECO:0000256" key="9">
    <source>
        <dbReference type="ARBA" id="ARBA00023136"/>
    </source>
</evidence>
<keyword evidence="9 10" id="KW-0472">Membrane</keyword>
<dbReference type="PANTHER" id="PTHR12413:SF1">
    <property type="entry name" value="DOLICHYL PYROPHOSPHATE MAN9GLCNAC2 ALPHA-1,3-GLUCOSYLTRANSFERASE"/>
    <property type="match status" value="1"/>
</dbReference>
<comment type="subcellular location">
    <subcellularLocation>
        <location evidence="1 10">Endoplasmic reticulum membrane</location>
        <topology evidence="1 10">Multi-pass membrane protein</topology>
    </subcellularLocation>
</comment>
<feature type="transmembrane region" description="Helical" evidence="10">
    <location>
        <begin position="311"/>
        <end position="333"/>
    </location>
</feature>
<comment type="caution">
    <text evidence="11">The sequence shown here is derived from an EMBL/GenBank/DDBJ whole genome shotgun (WGS) entry which is preliminary data.</text>
</comment>
<evidence type="ECO:0000256" key="10">
    <source>
        <dbReference type="RuleBase" id="RU363110"/>
    </source>
</evidence>
<evidence type="ECO:0000256" key="4">
    <source>
        <dbReference type="ARBA" id="ARBA00022676"/>
    </source>
</evidence>
<dbReference type="PANTHER" id="PTHR12413">
    <property type="entry name" value="DOLICHYL GLYCOSYLTRANSFERASE"/>
    <property type="match status" value="1"/>
</dbReference>
<feature type="transmembrane region" description="Helical" evidence="10">
    <location>
        <begin position="288"/>
        <end position="305"/>
    </location>
</feature>
<comment type="pathway">
    <text evidence="2 10">Protein modification; protein glycosylation.</text>
</comment>
<gene>
    <name evidence="11" type="ORF">ACJRO7_024383</name>
</gene>
<dbReference type="Proteomes" id="UP001634007">
    <property type="component" value="Unassembled WGS sequence"/>
</dbReference>
<keyword evidence="5 10" id="KW-0808">Transferase</keyword>
<comment type="similarity">
    <text evidence="3 10">Belongs to the ALG6/ALG8 glucosyltransferase family.</text>
</comment>
<evidence type="ECO:0000256" key="6">
    <source>
        <dbReference type="ARBA" id="ARBA00022692"/>
    </source>
</evidence>
<dbReference type="GO" id="GO:0016757">
    <property type="term" value="F:glycosyltransferase activity"/>
    <property type="evidence" value="ECO:0007669"/>
    <property type="project" value="UniProtKB-KW"/>
</dbReference>
<name>A0ABD3KHU5_EUCGL</name>
<accession>A0ABD3KHU5</accession>
<dbReference type="Pfam" id="PF03155">
    <property type="entry name" value="Alg6_Alg8"/>
    <property type="match status" value="2"/>
</dbReference>
<dbReference type="EC" id="2.4.1.-" evidence="10"/>
<evidence type="ECO:0000256" key="5">
    <source>
        <dbReference type="ARBA" id="ARBA00022679"/>
    </source>
</evidence>
<dbReference type="InterPro" id="IPR004856">
    <property type="entry name" value="Glyco_trans_ALG6/ALG8"/>
</dbReference>
<comment type="caution">
    <text evidence="10">Lacks conserved residue(s) required for the propagation of feature annotation.</text>
</comment>
<dbReference type="GO" id="GO:0005789">
    <property type="term" value="C:endoplasmic reticulum membrane"/>
    <property type="evidence" value="ECO:0007669"/>
    <property type="project" value="UniProtKB-SubCell"/>
</dbReference>
<organism evidence="11 12">
    <name type="scientific">Eucalyptus globulus</name>
    <name type="common">Tasmanian blue gum</name>
    <dbReference type="NCBI Taxonomy" id="34317"/>
    <lineage>
        <taxon>Eukaryota</taxon>
        <taxon>Viridiplantae</taxon>
        <taxon>Streptophyta</taxon>
        <taxon>Embryophyta</taxon>
        <taxon>Tracheophyta</taxon>
        <taxon>Spermatophyta</taxon>
        <taxon>Magnoliopsida</taxon>
        <taxon>eudicotyledons</taxon>
        <taxon>Gunneridae</taxon>
        <taxon>Pentapetalae</taxon>
        <taxon>rosids</taxon>
        <taxon>malvids</taxon>
        <taxon>Myrtales</taxon>
        <taxon>Myrtaceae</taxon>
        <taxon>Myrtoideae</taxon>
        <taxon>Eucalypteae</taxon>
        <taxon>Eucalyptus</taxon>
    </lineage>
</organism>
<evidence type="ECO:0000313" key="12">
    <source>
        <dbReference type="Proteomes" id="UP001634007"/>
    </source>
</evidence>
<evidence type="ECO:0000313" key="11">
    <source>
        <dbReference type="EMBL" id="KAL3735240.1"/>
    </source>
</evidence>
<evidence type="ECO:0000256" key="8">
    <source>
        <dbReference type="ARBA" id="ARBA00022989"/>
    </source>
</evidence>
<keyword evidence="6 10" id="KW-0812">Transmembrane</keyword>
<evidence type="ECO:0000256" key="2">
    <source>
        <dbReference type="ARBA" id="ARBA00004922"/>
    </source>
</evidence>
<dbReference type="AlphaFoldDB" id="A0ABD3KHU5"/>
<sequence length="355" mass="40882">MPPDKGRARWGRYMPPTRGRAQWGRYMPPDKGRARWGRYMPPTRGRARWGRYMPSTRGRARWGRDMPPVKGRAEWGRDATDSNGSCILLLPIAAIFESIHIVAASLFNGVVGIKYLQPVLIFLAIFMYQCPHMSAYFAPAFSSHLLGKCLRRKNPFLEVSRLGLVVIGTFAVVWWPYLYSSEKCVIIFLHYDVLTCLPSMIHPISSPSSQGFLCGLLNNSLSFYFFSFHVHEKSILLPLLLASLLALDDPSLYKWLTHYGLLSMFPLLRRTSEIQRSPVLLRPTQFRVPSLFVAIFGLHLVYITTHSPEKYPFLFAALIMIFWFFRFALLGIYTNKKQWTLSKHPMLSNQENKLI</sequence>
<feature type="transmembrane region" description="Helical" evidence="10">
    <location>
        <begin position="87"/>
        <end position="107"/>
    </location>
</feature>
<reference evidence="11 12" key="1">
    <citation type="submission" date="2024-11" db="EMBL/GenBank/DDBJ databases">
        <title>Chromosome-level genome assembly of Eucalyptus globulus Labill. provides insights into its genome evolution.</title>
        <authorList>
            <person name="Li X."/>
        </authorList>
    </citation>
    <scope>NUCLEOTIDE SEQUENCE [LARGE SCALE GENOMIC DNA]</scope>
    <source>
        <strain evidence="11">CL2024</strain>
        <tissue evidence="11">Fresh tender leaves</tissue>
    </source>
</reference>
<keyword evidence="4 10" id="KW-0328">Glycosyltransferase</keyword>
<proteinExistence type="inferred from homology"/>
<keyword evidence="12" id="KW-1185">Reference proteome</keyword>
<evidence type="ECO:0000256" key="1">
    <source>
        <dbReference type="ARBA" id="ARBA00004477"/>
    </source>
</evidence>
<feature type="transmembrane region" description="Helical" evidence="10">
    <location>
        <begin position="159"/>
        <end position="179"/>
    </location>
</feature>
<keyword evidence="7 10" id="KW-0256">Endoplasmic reticulum</keyword>
<keyword evidence="8 10" id="KW-1133">Transmembrane helix</keyword>
<dbReference type="EMBL" id="JBJKBG010000006">
    <property type="protein sequence ID" value="KAL3735240.1"/>
    <property type="molecule type" value="Genomic_DNA"/>
</dbReference>